<dbReference type="Pfam" id="PF00560">
    <property type="entry name" value="LRR_1"/>
    <property type="match status" value="10"/>
</dbReference>
<keyword evidence="2" id="KW-0732">Signal</keyword>
<evidence type="ECO:0000259" key="5">
    <source>
        <dbReference type="PROSITE" id="PS50835"/>
    </source>
</evidence>
<name>A0ABT8WG11_9FLAO</name>
<keyword evidence="4" id="KW-1015">Disulfide bond</keyword>
<dbReference type="SUPFAM" id="SSF52058">
    <property type="entry name" value="L domain-like"/>
    <property type="match status" value="3"/>
</dbReference>
<feature type="domain" description="Ig-like" evidence="5">
    <location>
        <begin position="1039"/>
        <end position="1125"/>
    </location>
</feature>
<dbReference type="InterPro" id="IPR036179">
    <property type="entry name" value="Ig-like_dom_sf"/>
</dbReference>
<sequence>MKSIFSNKIRLYIMKKTYYHIILLVSFLLFSISNSFGQCASDVPTTERDALIALYNATNGANWTNNTNWDTTACVSDWYGVTVVNNTVIEIYLSNNQLSGDIPVEIGNLTNLTDLILERNQLTGNIPAAIGNLTNLTDLILERNQLSGNIPIEIGNLSNLTVLNLNFNQLTNIPAEIGNLINLTELNLGINQLAGNIPTEIGNLTNLTELNLGTNQLTGNIPIEIGNLTNLTDLLLEQNQLTGNIPAAIGNLTNLTDLILERNQLSGNIPIEIGNLSNLTGLYLNINQLTGNIPAEIGSLTNLINLSIPNNQLTGNIPAEMGNLTNLTNLTLSSNQLTGNIPTEIGDLTLLKKLKLGSNNLYGNIPSSLTSLTALLDFDIKANAFVFRDFESDYNTYNNLAYFKYNLQAKVGQVETPTALEGNSYTFTTSLSSPNNSYQWYKDGVAITGAISKDYTINSVALADAGVYHVLATNSIVTGLTLERNTITLAVTAGTCSVSTAERDALMALYNATDGANWTNTLANNQPWDINTPVCDWYGVTVVNGSVTQLRLPNNQLVGTIPTELGNLSDLEFLHLSTNQLTGSIPISLGGLIKLKTLWCDENNLSGTIPSELGNLSNLENLSLLSNQLTGAIPSSLGSLSLLLHFYLSSNQLAGEIPTELSTLSNLITFDFQSNAFIFSDFETEHPTYTNITTYNYAPQAKVDQIETPTVTEGSSYTFTTSLSSSNNSYQWYKDGVAITGATSKDYTINSLTLTDAGVYHVIATNSIVTGLTLERNTVTLSVTSNTCSVPTSERDALMALYNATDGSNWANTLINYQPWSINIPVCDWYGVVVTNGVITGVHLTNNQLVGSIPINIGDLSNLTELYLDNNQLNSTIPSQLGNLSNLTRLLLRNNQLTGSIPSQLGSLSNLIVLDLGANGLEGNIPVQLGNLTNLGGLNLGLNNLEGDIPPELGTLLNLEQLYLLGNELTGSIPTSFENLSNLERLWISYNKLTGDIPSGFINLSLLNEFAFRENAFVFSDFEIEHPTYTNIGTYNYAPQAKVDQEETINVTEGNPFTLTTSLTSPNNHYQWEFSNDGGATFNPIGTDLNTYSVNSATTSNAGIYRFFATNDVVTGLTLERHTITVNVNPDSPTNPTYCSEKVSAELALKNLLNHLINEVKAGTVIPAFYNPTEMQALAPYINCENPAIYNFQYLSGEGGAWLTFSYGANCCQQNIYLYWTVCKDTVGVGGQDIIDGLAPILGISVNESRTFQLKYDFTINCSATYYSDSRGHLPSEEAMSCLSINYDGTCNPNAFCYSQLEDYPTVADLTPWGSDIIWYSAETGGQQYSNTDDLIDEAAISGGVTYWWDDTTDSIVTRTAANVEVFIDIEGDHEQLFSKYAPAPTLADIDVVNSGAPIYWYENDSSTAVLNIDTPLEDGQTYYASSCNSGGNSCFCRFPVTITIGVIPPKGDSVQYLCEQSTLDDIVLEIENINGMSVLWYDGNGNPLAVNTPVVDGTTYYVAQIDGNNEESADRLAILVHIKSTDDPIITQTNQTFYATDPPPKVKDLKAKGIEILWYSQSTGGLAYDPEFNLVNETTYYAEQVFDGCASISRIAVTVNIEAEPAQPLLGCELFRPEFLKHYVVDAWVNEREVTTEETSEVLFNGSKESELFVALLNHLKNRLMSGNEKLVNIPEVYEPEFTGEEEQLDLAPLMAYVEGVAVSEKKFIVYDFKTINDDYGRAIGFSFYLNEAKTSGTQFIYRTPTFTYTIPKEATEIGTGVTLETKEEHYPLLDNITTSPDEYLRFTDVKVTALGVFEMYANFHQTSDPILEESQKSTFSDPNVMKSESTYYKYKEVPYQAIPTYTKANIEISFVTEDNEAIGDPLVFNTDGDIIDKWQKITGDFTVPNGAGKMIISLKNGDDNKVAYFDDLRIYPYEGNMKSFVYHPENQRLMSELDENNYATFYEYDPEGGLIRVKKETVKGIYTIQETRSGNIKATN</sequence>
<dbReference type="InterPro" id="IPR007110">
    <property type="entry name" value="Ig-like_dom"/>
</dbReference>
<dbReference type="PROSITE" id="PS51450">
    <property type="entry name" value="LRR"/>
    <property type="match status" value="1"/>
</dbReference>
<dbReference type="Pfam" id="PF08263">
    <property type="entry name" value="LRRNT_2"/>
    <property type="match status" value="3"/>
</dbReference>
<dbReference type="InterPro" id="IPR003599">
    <property type="entry name" value="Ig_sub"/>
</dbReference>
<evidence type="ECO:0000256" key="4">
    <source>
        <dbReference type="ARBA" id="ARBA00023157"/>
    </source>
</evidence>
<dbReference type="InterPro" id="IPR013210">
    <property type="entry name" value="LRR_N_plant-typ"/>
</dbReference>
<evidence type="ECO:0000313" key="7">
    <source>
        <dbReference type="Proteomes" id="UP001176883"/>
    </source>
</evidence>
<evidence type="ECO:0000256" key="3">
    <source>
        <dbReference type="ARBA" id="ARBA00022737"/>
    </source>
</evidence>
<comment type="caution">
    <text evidence="6">The sequence shown here is derived from an EMBL/GenBank/DDBJ whole genome shotgun (WGS) entry which is preliminary data.</text>
</comment>
<dbReference type="InterPro" id="IPR003591">
    <property type="entry name" value="Leu-rich_rpt_typical-subtyp"/>
</dbReference>
<keyword evidence="7" id="KW-1185">Reference proteome</keyword>
<feature type="domain" description="Ig-like" evidence="5">
    <location>
        <begin position="699"/>
        <end position="780"/>
    </location>
</feature>
<keyword evidence="1" id="KW-0433">Leucine-rich repeat</keyword>
<dbReference type="EMBL" id="JAUOEK010000180">
    <property type="protein sequence ID" value="MDO5971993.1"/>
    <property type="molecule type" value="Genomic_DNA"/>
</dbReference>
<gene>
    <name evidence="6" type="ORF">Q4Q35_19500</name>
</gene>
<evidence type="ECO:0000313" key="6">
    <source>
        <dbReference type="EMBL" id="MDO5971993.1"/>
    </source>
</evidence>
<dbReference type="InterPro" id="IPR032675">
    <property type="entry name" value="LRR_dom_sf"/>
</dbReference>
<dbReference type="PROSITE" id="PS50835">
    <property type="entry name" value="IG_LIKE"/>
    <property type="match status" value="2"/>
</dbReference>
<dbReference type="Proteomes" id="UP001176883">
    <property type="component" value="Unassembled WGS sequence"/>
</dbReference>
<dbReference type="SMART" id="SM00409">
    <property type="entry name" value="IG"/>
    <property type="match status" value="3"/>
</dbReference>
<dbReference type="InterPro" id="IPR055414">
    <property type="entry name" value="LRR_R13L4/SHOC2-like"/>
</dbReference>
<dbReference type="SMART" id="SM00365">
    <property type="entry name" value="LRR_SD22"/>
    <property type="match status" value="11"/>
</dbReference>
<dbReference type="Gene3D" id="2.60.120.260">
    <property type="entry name" value="Galactose-binding domain-like"/>
    <property type="match status" value="1"/>
</dbReference>
<proteinExistence type="predicted"/>
<organism evidence="6 7">
    <name type="scientific">Flavivirga aquimarina</name>
    <dbReference type="NCBI Taxonomy" id="2027862"/>
    <lineage>
        <taxon>Bacteria</taxon>
        <taxon>Pseudomonadati</taxon>
        <taxon>Bacteroidota</taxon>
        <taxon>Flavobacteriia</taxon>
        <taxon>Flavobacteriales</taxon>
        <taxon>Flavobacteriaceae</taxon>
        <taxon>Flavivirga</taxon>
    </lineage>
</organism>
<evidence type="ECO:0000256" key="2">
    <source>
        <dbReference type="ARBA" id="ARBA00022729"/>
    </source>
</evidence>
<dbReference type="Gene3D" id="2.60.40.10">
    <property type="entry name" value="Immunoglobulins"/>
    <property type="match status" value="3"/>
</dbReference>
<dbReference type="SMART" id="SM00369">
    <property type="entry name" value="LRR_TYP"/>
    <property type="match status" value="12"/>
</dbReference>
<dbReference type="PANTHER" id="PTHR47988">
    <property type="entry name" value="SOMATIC EMBRYOGENESIS RECEPTOR KINASE 1"/>
    <property type="match status" value="1"/>
</dbReference>
<dbReference type="Pfam" id="PF23598">
    <property type="entry name" value="LRR_14"/>
    <property type="match status" value="1"/>
</dbReference>
<accession>A0ABT8WG11</accession>
<dbReference type="RefSeq" id="WP_303279710.1">
    <property type="nucleotide sequence ID" value="NZ_JAUOEK010000180.1"/>
</dbReference>
<protein>
    <submittedName>
        <fullName evidence="6">Immunoglobulin domain-containing protein</fullName>
    </submittedName>
</protein>
<dbReference type="InterPro" id="IPR013783">
    <property type="entry name" value="Ig-like_fold"/>
</dbReference>
<dbReference type="SUPFAM" id="SSF48726">
    <property type="entry name" value="Immunoglobulin"/>
    <property type="match status" value="3"/>
</dbReference>
<evidence type="ECO:0000256" key="1">
    <source>
        <dbReference type="ARBA" id="ARBA00022614"/>
    </source>
</evidence>
<dbReference type="InterPro" id="IPR001611">
    <property type="entry name" value="Leu-rich_rpt"/>
</dbReference>
<dbReference type="Gene3D" id="3.80.10.10">
    <property type="entry name" value="Ribonuclease Inhibitor"/>
    <property type="match status" value="6"/>
</dbReference>
<dbReference type="Pfam" id="PF13895">
    <property type="entry name" value="Ig_2"/>
    <property type="match status" value="1"/>
</dbReference>
<reference evidence="6" key="1">
    <citation type="submission" date="2023-07" db="EMBL/GenBank/DDBJ databases">
        <title>Two novel species in the genus Flavivirga.</title>
        <authorList>
            <person name="Kwon K."/>
        </authorList>
    </citation>
    <scope>NUCLEOTIDE SEQUENCE</scope>
    <source>
        <strain evidence="6">KCTC 52353</strain>
    </source>
</reference>
<keyword evidence="3" id="KW-0677">Repeat</keyword>